<gene>
    <name evidence="4" type="ORF">NCTC13350_04263</name>
</gene>
<evidence type="ECO:0000256" key="2">
    <source>
        <dbReference type="SAM" id="MobiDB-lite"/>
    </source>
</evidence>
<dbReference type="GO" id="GO:0008233">
    <property type="term" value="F:peptidase activity"/>
    <property type="evidence" value="ECO:0007669"/>
    <property type="project" value="UniProtKB-KW"/>
</dbReference>
<feature type="compositionally biased region" description="Gly residues" evidence="2">
    <location>
        <begin position="76"/>
        <end position="87"/>
    </location>
</feature>
<dbReference type="Pfam" id="PF12951">
    <property type="entry name" value="PATR"/>
    <property type="match status" value="11"/>
</dbReference>
<dbReference type="InterPro" id="IPR013425">
    <property type="entry name" value="Autotrns_rpt"/>
</dbReference>
<feature type="region of interest" description="Disordered" evidence="2">
    <location>
        <begin position="56"/>
        <end position="87"/>
    </location>
</feature>
<protein>
    <submittedName>
        <fullName evidence="4">Extracellular serine protease</fullName>
        <ecNumber evidence="4">3.4.21.-</ecNumber>
    </submittedName>
</protein>
<dbReference type="InterPro" id="IPR011050">
    <property type="entry name" value="Pectin_lyase_fold/virulence"/>
</dbReference>
<dbReference type="PANTHER" id="PTHR35037:SF3">
    <property type="entry name" value="C-TERMINAL REGION OF AIDA-LIKE PROTEIN"/>
    <property type="match status" value="1"/>
</dbReference>
<feature type="domain" description="Autotransporter" evidence="3">
    <location>
        <begin position="1735"/>
        <end position="2020"/>
    </location>
</feature>
<dbReference type="Gene3D" id="2.40.128.130">
    <property type="entry name" value="Autotransporter beta-domain"/>
    <property type="match status" value="1"/>
</dbReference>
<feature type="region of interest" description="Disordered" evidence="2">
    <location>
        <begin position="186"/>
        <end position="211"/>
    </location>
</feature>
<evidence type="ECO:0000313" key="5">
    <source>
        <dbReference type="Proteomes" id="UP000255000"/>
    </source>
</evidence>
<feature type="region of interest" description="Disordered" evidence="2">
    <location>
        <begin position="123"/>
        <end position="165"/>
    </location>
</feature>
<name>A0A379HK15_9HYPH</name>
<dbReference type="EMBL" id="UGSK01000002">
    <property type="protein sequence ID" value="SUC82770.1"/>
    <property type="molecule type" value="Genomic_DNA"/>
</dbReference>
<reference evidence="4 5" key="1">
    <citation type="submission" date="2018-06" db="EMBL/GenBank/DDBJ databases">
        <authorList>
            <consortium name="Pathogen Informatics"/>
            <person name="Doyle S."/>
        </authorList>
    </citation>
    <scope>NUCLEOTIDE SEQUENCE [LARGE SCALE GENOMIC DNA]</scope>
    <source>
        <strain evidence="4 5">NCTC13350</strain>
    </source>
</reference>
<dbReference type="InterPro" id="IPR005546">
    <property type="entry name" value="Autotransporte_beta"/>
</dbReference>
<proteinExistence type="predicted"/>
<dbReference type="InterPro" id="IPR012332">
    <property type="entry name" value="Autotransporter_pectin_lyase_C"/>
</dbReference>
<dbReference type="GO" id="GO:0006508">
    <property type="term" value="P:proteolysis"/>
    <property type="evidence" value="ECO:0007669"/>
    <property type="project" value="UniProtKB-KW"/>
</dbReference>
<dbReference type="PROSITE" id="PS51208">
    <property type="entry name" value="AUTOTRANSPORTER"/>
    <property type="match status" value="1"/>
</dbReference>
<dbReference type="InterPro" id="IPR051551">
    <property type="entry name" value="Autotransporter_adhesion"/>
</dbReference>
<organism evidence="4 5">
    <name type="scientific">Pannonibacter phragmitetus</name>
    <dbReference type="NCBI Taxonomy" id="121719"/>
    <lineage>
        <taxon>Bacteria</taxon>
        <taxon>Pseudomonadati</taxon>
        <taxon>Pseudomonadota</taxon>
        <taxon>Alphaproteobacteria</taxon>
        <taxon>Hyphomicrobiales</taxon>
        <taxon>Stappiaceae</taxon>
        <taxon>Pannonibacter</taxon>
    </lineage>
</organism>
<dbReference type="SMART" id="SM00869">
    <property type="entry name" value="Autotransporter"/>
    <property type="match status" value="1"/>
</dbReference>
<evidence type="ECO:0000256" key="1">
    <source>
        <dbReference type="ARBA" id="ARBA00022729"/>
    </source>
</evidence>
<sequence>MREFGKANGRGLASGPRRMNAALRGGLLLSTALVLASAYATVPAFADGGTGGKGGFISARPTSPGGAGGTVSTPAGNGGPAIGNSFSGGSGGGGGGAGGGAGGAGGAAVQFGGSGGAGGTGGLHGSTVNGGDTVAAPVTGGTGGNGANGNNDGADGTVRGGGGGGGGEGGYGVVVSGAGTVTVTSGVTGGTGGNGGNGASGEGTVSTDQGYGGGGGDGGVGFFASVDAVTVQVDAAGRIVGGDGGLGGSGFEGGSAGKGGTGIKGANMLVVNAGTISGGLSGDGVTRALALEFTGGSNTLTLVSGAVLEGGVSVTGDLTIDQTDDFVLSNRISGTGNVVKAGTGTLTFSGENFYTGTTTVSAGTLVISGGVALWDNGQVIIDGGATFQVNSAERVGALSGSGSVVLNGASLAIGHGGGSSSFSGTLSGSGTLVKFESGTFTFSGTGTNSGGIAVEAGHVILSGGNTVADTAGLTLNGGTVELQSSETVGSLSGSSNLSLNANTLTVAGADTTSYSGVISGSGALVKSGTGTLTLSGSNAYTGTTTISGGTLSIASDSNLGGGALTLNGGTLAVTGTTTIDNAVTLGASSGTINIATGNAVTLSGVISGSGNLTKTGAGTLVLSGTNTHTGQAYVAAGTLSISSNSNLGISTLRFSGGTLAVTADAAIARSAIFQAGSSSTIDTGTNAVTWNGDFSGSGNLTKTGLGTLTLSGMNITYAGTITISAGTLSASSDFNLGSGTLALDGGTLAVTDSTTIENALTLGSGAGTIDIANGHEVILNGVISGSGGLTSTGSGTLILSGTNTYSGTTTVSGGILSISSGSNLGTGALTLSGSDLAVTGTTTLTNSVSVASGAASFLDTGGNSVTLSGVVSGSGDLRKRGSGTLVLSGANTLTGTLTVSTGTLSIASDSNLGSGTLRLDGARLDVTSDTVIDNTIEIEDDGPNTINTGTGILVQISSQVSSGGGLVKTGAGTLIMSGTNTYTGSTTVSGGTLQVEGSLGYTAVSVASGGTLGGSGSIAGAVSVLNGGSLNPGSSPGTLTVDSLVLQNSSLLNFELDTPGVVGSGVNDLVSVTNGLTLDGILNIITGSNFGTGSYRLFDYGTLTADNGLMFGDVPAGYELTVSLGTAGQVNLITSYNGLQFWNGGQTAANGAVNGGSGTWNSSSTNWTSQAGNVATSWADLTAVFAGTSGGTVTVTGTQSVAGLQFATDGYTLSGTGSLVAGAGGMELRIGNGLAATIATSVTGSGAVSKTGAGTIVLSGSNSYTGGTLLNAGTLSVTGDHNLGDTSGSITFNGGTLAAAAGFSSARNMVFNSAGRFDVAGGANLLLDGTLSGAGGLVKTGGGALYLLGTGSYSGGTTISAGTLVVGNGSTSGTLGAGDIVNNGALVFNRSDVVTLASDVTGTGTLEQAGSGTLVVTGKVDVTGATTISSGTLQIGDGGTSGEVTGPIVNNGTLIFNRSDNYTVPGTVSGTGRIDFTGSGRVQFAGAYSGSTAVLDARLVLDGSGLAGSPVTLGGLAGETGTLAGNGTVASLTVLSGGIVAPGNSIGTINVAGPVSFGAGSVYEVEVNANGTSDRVIATGAVTIDSGASVRVLAESGTYSPSTTYSIVSGASVSGQFNPVVTTNFAFLTAELGYSATDVLLTLTRNSTDLPDVTDTPNGGSTASGLESLVGSSDLKTAVTGLSAEGARNAFNQLSGELHASAAGQMLEDSAIVRGTALKRLSQEAFDRRFEGGDLSFEGTRVWGEALGSFGRTRAADTAFGFSRNMGGLIAGIEARPTDQALAGVMAGYTGSYLDSKPLGSTATVTAYHAGIYGSYDFAATDMGAVSLRGGAAYSWQDFSTRRNVNFASISQRLEADYDTGQVQGFGELAYGHMFSGVMQGAFVEGFTGLALVHQDGAKFTETGGTAALTGRGKSLETAFSTVGVRGAVQTGVQGIPVRLTGEFAWRHAFGDVAATQTMVLAGGNPFAIRGRALDRDAFLIGTGVSMTMTEKLDLTLAYQGELAAKATDHSVKGSFRLRF</sequence>
<dbReference type="EC" id="3.4.21.-" evidence="4"/>
<dbReference type="Gene3D" id="2.160.20.20">
    <property type="match status" value="4"/>
</dbReference>
<keyword evidence="4" id="KW-0645">Protease</keyword>
<dbReference type="Proteomes" id="UP000255000">
    <property type="component" value="Unassembled WGS sequence"/>
</dbReference>
<keyword evidence="4" id="KW-0378">Hydrolase</keyword>
<evidence type="ECO:0000313" key="4">
    <source>
        <dbReference type="EMBL" id="SUC82770.1"/>
    </source>
</evidence>
<dbReference type="SUPFAM" id="SSF51126">
    <property type="entry name" value="Pectin lyase-like"/>
    <property type="match status" value="5"/>
</dbReference>
<accession>A0A379HK15</accession>
<dbReference type="SUPFAM" id="SSF103515">
    <property type="entry name" value="Autotransporter"/>
    <property type="match status" value="1"/>
</dbReference>
<feature type="compositionally biased region" description="Low complexity" evidence="2">
    <location>
        <begin position="125"/>
        <end position="139"/>
    </location>
</feature>
<feature type="compositionally biased region" description="Low complexity" evidence="2">
    <location>
        <begin position="148"/>
        <end position="157"/>
    </location>
</feature>
<dbReference type="InterPro" id="IPR036709">
    <property type="entry name" value="Autotransporte_beta_dom_sf"/>
</dbReference>
<dbReference type="PANTHER" id="PTHR35037">
    <property type="entry name" value="C-TERMINAL REGION OF AIDA-LIKE PROTEIN"/>
    <property type="match status" value="1"/>
</dbReference>
<dbReference type="NCBIfam" id="TIGR02601">
    <property type="entry name" value="autotrns_rpt"/>
    <property type="match status" value="9"/>
</dbReference>
<feature type="compositionally biased region" description="Gly residues" evidence="2">
    <location>
        <begin position="187"/>
        <end position="201"/>
    </location>
</feature>
<evidence type="ECO:0000259" key="3">
    <source>
        <dbReference type="PROSITE" id="PS51208"/>
    </source>
</evidence>
<keyword evidence="1" id="KW-0732">Signal</keyword>